<dbReference type="Proteomes" id="UP001152803">
    <property type="component" value="Unassembled WGS sequence"/>
</dbReference>
<sequence>MTFWPQLLLAASAMEALNMAHSDSMSPASPGMREKFLRRWELKTSRTGASARRSQFTLTTRLGLPGLSGSLPGHLIQLTTRW</sequence>
<gene>
    <name evidence="2" type="ORF">COCON_G00093220</name>
</gene>
<protein>
    <recommendedName>
        <fullName evidence="4">Secreted protein</fullName>
    </recommendedName>
</protein>
<name>A0A9Q1DLE4_CONCO</name>
<accession>A0A9Q1DLE4</accession>
<feature type="chain" id="PRO_5040307912" description="Secreted protein" evidence="1">
    <location>
        <begin position="23"/>
        <end position="82"/>
    </location>
</feature>
<evidence type="ECO:0000256" key="1">
    <source>
        <dbReference type="SAM" id="SignalP"/>
    </source>
</evidence>
<dbReference type="AlphaFoldDB" id="A0A9Q1DLE4"/>
<evidence type="ECO:0000313" key="3">
    <source>
        <dbReference type="Proteomes" id="UP001152803"/>
    </source>
</evidence>
<proteinExistence type="predicted"/>
<evidence type="ECO:0000313" key="2">
    <source>
        <dbReference type="EMBL" id="KAJ8274697.1"/>
    </source>
</evidence>
<comment type="caution">
    <text evidence="2">The sequence shown here is derived from an EMBL/GenBank/DDBJ whole genome shotgun (WGS) entry which is preliminary data.</text>
</comment>
<feature type="signal peptide" evidence="1">
    <location>
        <begin position="1"/>
        <end position="22"/>
    </location>
</feature>
<keyword evidence="3" id="KW-1185">Reference proteome</keyword>
<keyword evidence="1" id="KW-0732">Signal</keyword>
<dbReference type="OrthoDB" id="8978397at2759"/>
<evidence type="ECO:0008006" key="4">
    <source>
        <dbReference type="Google" id="ProtNLM"/>
    </source>
</evidence>
<organism evidence="2 3">
    <name type="scientific">Conger conger</name>
    <name type="common">Conger eel</name>
    <name type="synonym">Muraena conger</name>
    <dbReference type="NCBI Taxonomy" id="82655"/>
    <lineage>
        <taxon>Eukaryota</taxon>
        <taxon>Metazoa</taxon>
        <taxon>Chordata</taxon>
        <taxon>Craniata</taxon>
        <taxon>Vertebrata</taxon>
        <taxon>Euteleostomi</taxon>
        <taxon>Actinopterygii</taxon>
        <taxon>Neopterygii</taxon>
        <taxon>Teleostei</taxon>
        <taxon>Anguilliformes</taxon>
        <taxon>Congridae</taxon>
        <taxon>Conger</taxon>
    </lineage>
</organism>
<reference evidence="2" key="1">
    <citation type="journal article" date="2023" name="Science">
        <title>Genome structures resolve the early diversification of teleost fishes.</title>
        <authorList>
            <person name="Parey E."/>
            <person name="Louis A."/>
            <person name="Montfort J."/>
            <person name="Bouchez O."/>
            <person name="Roques C."/>
            <person name="Iampietro C."/>
            <person name="Lluch J."/>
            <person name="Castinel A."/>
            <person name="Donnadieu C."/>
            <person name="Desvignes T."/>
            <person name="Floi Bucao C."/>
            <person name="Jouanno E."/>
            <person name="Wen M."/>
            <person name="Mejri S."/>
            <person name="Dirks R."/>
            <person name="Jansen H."/>
            <person name="Henkel C."/>
            <person name="Chen W.J."/>
            <person name="Zahm M."/>
            <person name="Cabau C."/>
            <person name="Klopp C."/>
            <person name="Thompson A.W."/>
            <person name="Robinson-Rechavi M."/>
            <person name="Braasch I."/>
            <person name="Lecointre G."/>
            <person name="Bobe J."/>
            <person name="Postlethwait J.H."/>
            <person name="Berthelot C."/>
            <person name="Roest Crollius H."/>
            <person name="Guiguen Y."/>
        </authorList>
    </citation>
    <scope>NUCLEOTIDE SEQUENCE</scope>
    <source>
        <strain evidence="2">Concon-B</strain>
    </source>
</reference>
<dbReference type="EMBL" id="JAFJMO010000006">
    <property type="protein sequence ID" value="KAJ8274697.1"/>
    <property type="molecule type" value="Genomic_DNA"/>
</dbReference>